<dbReference type="PANTHER" id="PTHR32060">
    <property type="entry name" value="TAIL-SPECIFIC PROTEASE"/>
    <property type="match status" value="1"/>
</dbReference>
<dbReference type="GO" id="GO:0030288">
    <property type="term" value="C:outer membrane-bounded periplasmic space"/>
    <property type="evidence" value="ECO:0007669"/>
    <property type="project" value="TreeGrafter"/>
</dbReference>
<dbReference type="EMBL" id="CAADRN010000246">
    <property type="protein sequence ID" value="VFU15878.1"/>
    <property type="molecule type" value="Genomic_DNA"/>
</dbReference>
<dbReference type="SUPFAM" id="SSF52096">
    <property type="entry name" value="ClpP/crotonase"/>
    <property type="match status" value="1"/>
</dbReference>
<dbReference type="Gene3D" id="3.30.457.10">
    <property type="entry name" value="Copper amine oxidase-like, N-terminal domain"/>
    <property type="match status" value="1"/>
</dbReference>
<dbReference type="SUPFAM" id="SSF55383">
    <property type="entry name" value="Copper amine oxidase, domain N"/>
    <property type="match status" value="1"/>
</dbReference>
<dbReference type="SMART" id="SM00228">
    <property type="entry name" value="PDZ"/>
    <property type="match status" value="1"/>
</dbReference>
<dbReference type="PANTHER" id="PTHR32060:SF30">
    <property type="entry name" value="CARBOXY-TERMINAL PROCESSING PROTEASE CTPA"/>
    <property type="match status" value="1"/>
</dbReference>
<dbReference type="Pfam" id="PF07833">
    <property type="entry name" value="Cu_amine_oxidN1"/>
    <property type="match status" value="1"/>
</dbReference>
<dbReference type="GO" id="GO:0004175">
    <property type="term" value="F:endopeptidase activity"/>
    <property type="evidence" value="ECO:0007669"/>
    <property type="project" value="TreeGrafter"/>
</dbReference>
<dbReference type="GO" id="GO:0008236">
    <property type="term" value="F:serine-type peptidase activity"/>
    <property type="evidence" value="ECO:0007669"/>
    <property type="project" value="UniProtKB-KW"/>
</dbReference>
<dbReference type="Gene3D" id="3.90.226.10">
    <property type="entry name" value="2-enoyl-CoA Hydratase, Chain A, domain 1"/>
    <property type="match status" value="1"/>
</dbReference>
<dbReference type="InterPro" id="IPR036034">
    <property type="entry name" value="PDZ_sf"/>
</dbReference>
<reference evidence="6" key="1">
    <citation type="submission" date="2019-03" db="EMBL/GenBank/DDBJ databases">
        <authorList>
            <person name="Hao L."/>
        </authorList>
    </citation>
    <scope>NUCLEOTIDE SEQUENCE</scope>
</reference>
<dbReference type="NCBIfam" id="TIGR00225">
    <property type="entry name" value="prc"/>
    <property type="match status" value="1"/>
</dbReference>
<dbReference type="EC" id="3.4.21.-" evidence="6"/>
<dbReference type="FunFam" id="2.30.42.10:FF:000063">
    <property type="entry name" value="Peptidase, S41 family"/>
    <property type="match status" value="1"/>
</dbReference>
<dbReference type="AlphaFoldDB" id="A0A485M373"/>
<dbReference type="InterPro" id="IPR012854">
    <property type="entry name" value="Cu_amine_oxidase-like_N"/>
</dbReference>
<dbReference type="Pfam" id="PF17820">
    <property type="entry name" value="PDZ_6"/>
    <property type="match status" value="1"/>
</dbReference>
<dbReference type="InterPro" id="IPR001478">
    <property type="entry name" value="PDZ"/>
</dbReference>
<evidence type="ECO:0000256" key="3">
    <source>
        <dbReference type="ARBA" id="ARBA00022801"/>
    </source>
</evidence>
<dbReference type="PROSITE" id="PS50106">
    <property type="entry name" value="PDZ"/>
    <property type="match status" value="1"/>
</dbReference>
<dbReference type="InterPro" id="IPR004447">
    <property type="entry name" value="Peptidase_S41A"/>
</dbReference>
<evidence type="ECO:0000313" key="6">
    <source>
        <dbReference type="EMBL" id="VFU15878.1"/>
    </source>
</evidence>
<accession>A0A485M373</accession>
<evidence type="ECO:0000256" key="2">
    <source>
        <dbReference type="ARBA" id="ARBA00022670"/>
    </source>
</evidence>
<protein>
    <submittedName>
        <fullName evidence="6">Putative CtpA-like serine protease</fullName>
        <ecNumber evidence="6">3.4.21.-</ecNumber>
    </submittedName>
</protein>
<feature type="domain" description="PDZ" evidence="5">
    <location>
        <begin position="118"/>
        <end position="186"/>
    </location>
</feature>
<dbReference type="SMART" id="SM00245">
    <property type="entry name" value="TSPc"/>
    <property type="match status" value="1"/>
</dbReference>
<evidence type="ECO:0000256" key="4">
    <source>
        <dbReference type="ARBA" id="ARBA00022825"/>
    </source>
</evidence>
<organism evidence="6">
    <name type="scientific">anaerobic digester metagenome</name>
    <dbReference type="NCBI Taxonomy" id="1263854"/>
    <lineage>
        <taxon>unclassified sequences</taxon>
        <taxon>metagenomes</taxon>
        <taxon>ecological metagenomes</taxon>
    </lineage>
</organism>
<dbReference type="SUPFAM" id="SSF50156">
    <property type="entry name" value="PDZ domain-like"/>
    <property type="match status" value="1"/>
</dbReference>
<dbReference type="InterPro" id="IPR005151">
    <property type="entry name" value="Tail-specific_protease"/>
</dbReference>
<dbReference type="InterPro" id="IPR041489">
    <property type="entry name" value="PDZ_6"/>
</dbReference>
<proteinExistence type="inferred from homology"/>
<dbReference type="InterPro" id="IPR036582">
    <property type="entry name" value="Mao_N_sf"/>
</dbReference>
<keyword evidence="2 6" id="KW-0645">Protease</keyword>
<dbReference type="InterPro" id="IPR029045">
    <property type="entry name" value="ClpP/crotonase-like_dom_sf"/>
</dbReference>
<sequence>MQEFFPERRINIKQNPEEVGVIELRKLLVIALVLVNAVVLWNAEPLLAAESGEIGPDTFVEVFNYIEDIHIDSPAPGLLYRGAIEGLIDTLDDPYTEYMPPEDFEEYTHYLDSTYVGVGIEILPGEGYPKILNAIDNTPAKKAGIKPGDLLIKVDGADVYNEPLDMVVQKVRGPEGTTVKLTIRREGREDFVLDLVRSNINTPTVYKEMFEGGTGYLGVFNFSSGTADEFRNALTELIQEGAAQLILDLRNNPGGYLLAAVQVAGNFIEPGGLVVSTVDRKGERTEYRTEETPVFKGRNVVVLVDEYSASAAEILAGALQDHGVAVLLGGRTFGKGTVQGVIPLDSGGALKITQARYHTPKDRIIDGQGLTPDVQVLTPGLHIAAARCYLERPEKVELTFELNSPEALVNGNSVALLHPVIQRSGEIYLPLRFVLESCGWRVDWQYRDGSIKISGSGLDVMLYPDGGRVIYNGLSRPETLQLLNENGVTYLPAPGAEIFGLDLKIDGSYVSIEKSF</sequence>
<dbReference type="Pfam" id="PF03572">
    <property type="entry name" value="Peptidase_S41"/>
    <property type="match status" value="1"/>
</dbReference>
<keyword evidence="4" id="KW-0720">Serine protease</keyword>
<evidence type="ECO:0000259" key="5">
    <source>
        <dbReference type="PROSITE" id="PS50106"/>
    </source>
</evidence>
<gene>
    <name evidence="6" type="ORF">SCFA_320007</name>
</gene>
<dbReference type="GO" id="GO:0006508">
    <property type="term" value="P:proteolysis"/>
    <property type="evidence" value="ECO:0007669"/>
    <property type="project" value="UniProtKB-KW"/>
</dbReference>
<dbReference type="Gene3D" id="2.30.42.10">
    <property type="match status" value="1"/>
</dbReference>
<comment type="similarity">
    <text evidence="1">Belongs to the peptidase S41A family.</text>
</comment>
<name>A0A485M373_9ZZZZ</name>
<dbReference type="Gene3D" id="3.30.750.44">
    <property type="match status" value="1"/>
</dbReference>
<dbReference type="CDD" id="cd06782">
    <property type="entry name" value="cpPDZ_CPP-like"/>
    <property type="match status" value="1"/>
</dbReference>
<dbReference type="CDD" id="cd07560">
    <property type="entry name" value="Peptidase_S41_CPP"/>
    <property type="match status" value="1"/>
</dbReference>
<evidence type="ECO:0000256" key="1">
    <source>
        <dbReference type="ARBA" id="ARBA00009179"/>
    </source>
</evidence>
<keyword evidence="3 6" id="KW-0378">Hydrolase</keyword>
<dbReference type="GO" id="GO:0007165">
    <property type="term" value="P:signal transduction"/>
    <property type="evidence" value="ECO:0007669"/>
    <property type="project" value="TreeGrafter"/>
</dbReference>